<gene>
    <name evidence="1" type="ORF">Sradi_5168700</name>
</gene>
<reference evidence="1" key="2">
    <citation type="journal article" date="2024" name="Plant">
        <title>Genomic evolution and insights into agronomic trait innovations of Sesamum species.</title>
        <authorList>
            <person name="Miao H."/>
            <person name="Wang L."/>
            <person name="Qu L."/>
            <person name="Liu H."/>
            <person name="Sun Y."/>
            <person name="Le M."/>
            <person name="Wang Q."/>
            <person name="Wei S."/>
            <person name="Zheng Y."/>
            <person name="Lin W."/>
            <person name="Duan Y."/>
            <person name="Cao H."/>
            <person name="Xiong S."/>
            <person name="Wang X."/>
            <person name="Wei L."/>
            <person name="Li C."/>
            <person name="Ma Q."/>
            <person name="Ju M."/>
            <person name="Zhao R."/>
            <person name="Li G."/>
            <person name="Mu C."/>
            <person name="Tian Q."/>
            <person name="Mei H."/>
            <person name="Zhang T."/>
            <person name="Gao T."/>
            <person name="Zhang H."/>
        </authorList>
    </citation>
    <scope>NUCLEOTIDE SEQUENCE</scope>
    <source>
        <strain evidence="1">G02</strain>
    </source>
</reference>
<evidence type="ECO:0000313" key="1">
    <source>
        <dbReference type="EMBL" id="KAL0325994.1"/>
    </source>
</evidence>
<dbReference type="AlphaFoldDB" id="A0AAW2M3E8"/>
<dbReference type="GO" id="GO:0048364">
    <property type="term" value="P:root development"/>
    <property type="evidence" value="ECO:0007669"/>
    <property type="project" value="InterPro"/>
</dbReference>
<dbReference type="PANTHER" id="PTHR33070">
    <property type="entry name" value="OS06G0725500 PROTEIN"/>
    <property type="match status" value="1"/>
</dbReference>
<dbReference type="PANTHER" id="PTHR33070:SF129">
    <property type="entry name" value="DUF241 DOMAIN PROTEIN"/>
    <property type="match status" value="1"/>
</dbReference>
<dbReference type="EMBL" id="JACGWJ010000023">
    <property type="protein sequence ID" value="KAL0325994.1"/>
    <property type="molecule type" value="Genomic_DNA"/>
</dbReference>
<protein>
    <submittedName>
        <fullName evidence="1">Uncharacterized protein</fullName>
    </submittedName>
</protein>
<name>A0AAW2M3E8_SESRA</name>
<reference evidence="1" key="1">
    <citation type="submission" date="2020-06" db="EMBL/GenBank/DDBJ databases">
        <authorList>
            <person name="Li T."/>
            <person name="Hu X."/>
            <person name="Zhang T."/>
            <person name="Song X."/>
            <person name="Zhang H."/>
            <person name="Dai N."/>
            <person name="Sheng W."/>
            <person name="Hou X."/>
            <person name="Wei L."/>
        </authorList>
    </citation>
    <scope>NUCLEOTIDE SEQUENCE</scope>
    <source>
        <strain evidence="1">G02</strain>
        <tissue evidence="1">Leaf</tissue>
    </source>
</reference>
<sequence>MAAFHSRSNSFPSQSHPVMDGVEDHLWRLKSSEAASTSATSVCANLASLRDLHEGINNLIQMASIQQALSNEQEETWINELLEGSLRLVDLCGFSRDVVRLSKECIQDLESSVRRHKGETATSDMNAYVASRKKINKMVNKCIKNLKSFNQNSTAVPDKDCDLKGYWYNAERNRGPCLFSFEVRIDTHGWGEGKIKAKKLVIVFQVHSNQPCTF</sequence>
<dbReference type="GO" id="GO:0048367">
    <property type="term" value="P:shoot system development"/>
    <property type="evidence" value="ECO:0007669"/>
    <property type="project" value="InterPro"/>
</dbReference>
<dbReference type="Pfam" id="PF03087">
    <property type="entry name" value="BPS1"/>
    <property type="match status" value="1"/>
</dbReference>
<dbReference type="InterPro" id="IPR004320">
    <property type="entry name" value="BPS1_pln"/>
</dbReference>
<comment type="caution">
    <text evidence="1">The sequence shown here is derived from an EMBL/GenBank/DDBJ whole genome shotgun (WGS) entry which is preliminary data.</text>
</comment>
<organism evidence="1">
    <name type="scientific">Sesamum radiatum</name>
    <name type="common">Black benniseed</name>
    <dbReference type="NCBI Taxonomy" id="300843"/>
    <lineage>
        <taxon>Eukaryota</taxon>
        <taxon>Viridiplantae</taxon>
        <taxon>Streptophyta</taxon>
        <taxon>Embryophyta</taxon>
        <taxon>Tracheophyta</taxon>
        <taxon>Spermatophyta</taxon>
        <taxon>Magnoliopsida</taxon>
        <taxon>eudicotyledons</taxon>
        <taxon>Gunneridae</taxon>
        <taxon>Pentapetalae</taxon>
        <taxon>asterids</taxon>
        <taxon>lamiids</taxon>
        <taxon>Lamiales</taxon>
        <taxon>Pedaliaceae</taxon>
        <taxon>Sesamum</taxon>
    </lineage>
</organism>
<proteinExistence type="predicted"/>
<accession>A0AAW2M3E8</accession>